<dbReference type="GeneID" id="123404964"/>
<gene>
    <name evidence="1" type="primary">LOC123404964</name>
</gene>
<dbReference type="RefSeq" id="XP_044954793.1">
    <property type="nucleotide sequence ID" value="XM_045098858.1"/>
</dbReference>
<dbReference type="SUPFAM" id="SSF81383">
    <property type="entry name" value="F-box domain"/>
    <property type="match status" value="1"/>
</dbReference>
<evidence type="ECO:0000313" key="1">
    <source>
        <dbReference type="EnsemblPlants" id="HORVU.MOREX.r3.6HG0549660.1"/>
    </source>
</evidence>
<dbReference type="PANTHER" id="PTHR34223">
    <property type="entry name" value="OS11G0201299 PROTEIN"/>
    <property type="match status" value="1"/>
</dbReference>
<reference evidence="2" key="1">
    <citation type="journal article" date="2012" name="Nature">
        <title>A physical, genetic and functional sequence assembly of the barley genome.</title>
        <authorList>
            <consortium name="The International Barley Genome Sequencing Consortium"/>
            <person name="Mayer K.F."/>
            <person name="Waugh R."/>
            <person name="Brown J.W."/>
            <person name="Schulman A."/>
            <person name="Langridge P."/>
            <person name="Platzer M."/>
            <person name="Fincher G.B."/>
            <person name="Muehlbauer G.J."/>
            <person name="Sato K."/>
            <person name="Close T.J."/>
            <person name="Wise R.P."/>
            <person name="Stein N."/>
        </authorList>
    </citation>
    <scope>NUCLEOTIDE SEQUENCE [LARGE SCALE GENOMIC DNA]</scope>
    <source>
        <strain evidence="2">cv. Morex</strain>
    </source>
</reference>
<dbReference type="CDD" id="cd22160">
    <property type="entry name" value="F-box_AtFBL13-like"/>
    <property type="match status" value="1"/>
</dbReference>
<dbReference type="EnsemblPlants" id="HORVU.MOREX.r3.6HG0549660.1">
    <property type="protein sequence ID" value="HORVU.MOREX.r3.6HG0549660.1"/>
    <property type="gene ID" value="HORVU.MOREX.r3.6HG0549660"/>
</dbReference>
<dbReference type="AlphaFoldDB" id="A0A8I6Y7Z6"/>
<dbReference type="Proteomes" id="UP000011116">
    <property type="component" value="Chromosome 6H"/>
</dbReference>
<dbReference type="Gramene" id="HORVU.MOREX.r2.6HG0456790.1">
    <property type="protein sequence ID" value="HORVU.MOREX.r2.6HG0456790.1"/>
    <property type="gene ID" value="HORVU.MOREX.r2.6HG0456790"/>
</dbReference>
<keyword evidence="2" id="KW-1185">Reference proteome</keyword>
<sequence length="420" mass="48243">MSAIDTRRLFDKMPTSKKRKSVPPVSAMDHISALPDHILHHMLSFLPAQLAVQTCVLARRWRHLWRSTTGLRIHGLDNENSVKVKDLRKFVDHLLILRERTHLDTVQIAFNEYDDDDLPDVNLWIRFAVMCKVRVLTLHILQGFYLDLDDLRLVSRHLVTLDLLGVALQKRSLDFTSCSALEDLKMNECKITADRISSHSLKHLSISYCYSDSIRRVRISAPGLVSLKLQDFIGITPFLEDMPLLQAAYVNLGSECMDFCLNYDYGVSYGANNNTCENCVPINNDCSRECVILSGISNAKHLELISEFGMFIFRRDLNHCPTFSKLRTLLLNEYWCETRDLDRLSCILKNSPVLEKLTLQLFSKGPNHKVEIKGSYSSVEKSSAISKHLNIVEVKCDEIDERILNVLKFLYAFNIWFSFV</sequence>
<dbReference type="Gramene" id="HORVU.MOREX.r3.6HG0549660.1">
    <property type="protein sequence ID" value="HORVU.MOREX.r3.6HG0549660.1"/>
    <property type="gene ID" value="HORVU.MOREX.r3.6HG0549660"/>
</dbReference>
<reference evidence="1" key="2">
    <citation type="submission" date="2020-10" db="EMBL/GenBank/DDBJ databases">
        <authorList>
            <person name="Scholz U."/>
            <person name="Mascher M."/>
            <person name="Fiebig A."/>
        </authorList>
    </citation>
    <scope>NUCLEOTIDE SEQUENCE [LARGE SCALE GENOMIC DNA]</scope>
    <source>
        <strain evidence="1">cv. Morex</strain>
    </source>
</reference>
<dbReference type="SUPFAM" id="SSF52047">
    <property type="entry name" value="RNI-like"/>
    <property type="match status" value="1"/>
</dbReference>
<dbReference type="PANTHER" id="PTHR34223:SF73">
    <property type="entry name" value="F-BOX DOMAIN-CONTAINING PROTEIN"/>
    <property type="match status" value="1"/>
</dbReference>
<dbReference type="InterPro" id="IPR036047">
    <property type="entry name" value="F-box-like_dom_sf"/>
</dbReference>
<organism evidence="1 2">
    <name type="scientific">Hordeum vulgare subsp. vulgare</name>
    <name type="common">Domesticated barley</name>
    <dbReference type="NCBI Taxonomy" id="112509"/>
    <lineage>
        <taxon>Eukaryota</taxon>
        <taxon>Viridiplantae</taxon>
        <taxon>Streptophyta</taxon>
        <taxon>Embryophyta</taxon>
        <taxon>Tracheophyta</taxon>
        <taxon>Spermatophyta</taxon>
        <taxon>Magnoliopsida</taxon>
        <taxon>Liliopsida</taxon>
        <taxon>Poales</taxon>
        <taxon>Poaceae</taxon>
        <taxon>BOP clade</taxon>
        <taxon>Pooideae</taxon>
        <taxon>Triticodae</taxon>
        <taxon>Triticeae</taxon>
        <taxon>Hordeinae</taxon>
        <taxon>Hordeum</taxon>
    </lineage>
</organism>
<name>A0A8I6Y7Z6_HORVV</name>
<reference evidence="1" key="3">
    <citation type="submission" date="2022-01" db="UniProtKB">
        <authorList>
            <consortium name="EnsemblPlants"/>
        </authorList>
    </citation>
    <scope>IDENTIFICATION</scope>
    <source>
        <strain evidence="1">subsp. vulgare</strain>
    </source>
</reference>
<dbReference type="OrthoDB" id="585419at2759"/>
<proteinExistence type="predicted"/>
<dbReference type="KEGG" id="hvg:123404964"/>
<protein>
    <recommendedName>
        <fullName evidence="3">F-box domain-containing protein</fullName>
    </recommendedName>
</protein>
<evidence type="ECO:0000313" key="2">
    <source>
        <dbReference type="Proteomes" id="UP000011116"/>
    </source>
</evidence>
<dbReference type="InterPro" id="IPR053781">
    <property type="entry name" value="F-box_AtFBL13-like"/>
</dbReference>
<dbReference type="Gene3D" id="1.20.1280.50">
    <property type="match status" value="1"/>
</dbReference>
<dbReference type="InterPro" id="IPR053197">
    <property type="entry name" value="F-box_SCFL_complex_component"/>
</dbReference>
<evidence type="ECO:0008006" key="3">
    <source>
        <dbReference type="Google" id="ProtNLM"/>
    </source>
</evidence>
<accession>A0A8I6Y7Z6</accession>